<dbReference type="GO" id="GO:0016788">
    <property type="term" value="F:hydrolase activity, acting on ester bonds"/>
    <property type="evidence" value="ECO:0007669"/>
    <property type="project" value="UniProtKB-ARBA"/>
</dbReference>
<dbReference type="Proteomes" id="UP000016562">
    <property type="component" value="Unassembled WGS sequence"/>
</dbReference>
<organism evidence="1 2">
    <name type="scientific">Vibrio ezurae NBRC 102218</name>
    <dbReference type="NCBI Taxonomy" id="1219080"/>
    <lineage>
        <taxon>Bacteria</taxon>
        <taxon>Pseudomonadati</taxon>
        <taxon>Pseudomonadota</taxon>
        <taxon>Gammaproteobacteria</taxon>
        <taxon>Vibrionales</taxon>
        <taxon>Vibrionaceae</taxon>
        <taxon>Vibrio</taxon>
    </lineage>
</organism>
<dbReference type="eggNOG" id="COG2755">
    <property type="taxonomic scope" value="Bacteria"/>
</dbReference>
<evidence type="ECO:0008006" key="3">
    <source>
        <dbReference type="Google" id="ProtNLM"/>
    </source>
</evidence>
<evidence type="ECO:0000313" key="2">
    <source>
        <dbReference type="Proteomes" id="UP000016562"/>
    </source>
</evidence>
<protein>
    <recommendedName>
        <fullName evidence="3">SGNH hydrolase-type esterase domain-containing protein</fullName>
    </recommendedName>
</protein>
<dbReference type="RefSeq" id="WP_021713238.1">
    <property type="nucleotide sequence ID" value="NZ_BATM01000017.1"/>
</dbReference>
<dbReference type="SUPFAM" id="SSF52266">
    <property type="entry name" value="SGNH hydrolase"/>
    <property type="match status" value="1"/>
</dbReference>
<proteinExistence type="predicted"/>
<evidence type="ECO:0000313" key="1">
    <source>
        <dbReference type="EMBL" id="GAD79529.1"/>
    </source>
</evidence>
<comment type="caution">
    <text evidence="1">The sequence shown here is derived from an EMBL/GenBank/DDBJ whole genome shotgun (WGS) entry which is preliminary data.</text>
</comment>
<gene>
    <name evidence="1" type="ORF">VEZ01S_17_00160</name>
</gene>
<keyword evidence="2" id="KW-1185">Reference proteome</keyword>
<dbReference type="OrthoDB" id="212722at2"/>
<accession>U3CE38</accession>
<sequence length="236" mass="26743">MTINEPTTTYLKHEVVLLGDSIFDNAPYVNQGESVSEQLQNLMDNDNLGEHKPQVNLLAVDGNCLHHVEEQLRKLTIDPVTHYFPFVSCGGNDLLYLNLAGLMDEPIENVGEALDTLFHIREKFRSTYQAMLDTMESKFANHPFCDDITLCTVYDKIPTLSNQEKCALGLFNEVILHEAKTRNLSVLDLRVLCDQPEDYAPVSPIEPSKYGAEKIAKQIYRDTNISQNNKKDMHSI</sequence>
<dbReference type="Gene3D" id="3.40.50.1110">
    <property type="entry name" value="SGNH hydrolase"/>
    <property type="match status" value="1"/>
</dbReference>
<dbReference type="EMBL" id="BATM01000017">
    <property type="protein sequence ID" value="GAD79529.1"/>
    <property type="molecule type" value="Genomic_DNA"/>
</dbReference>
<name>U3CE38_9VIBR</name>
<dbReference type="InterPro" id="IPR036514">
    <property type="entry name" value="SGNH_hydro_sf"/>
</dbReference>
<reference evidence="1 2" key="1">
    <citation type="submission" date="2013-09" db="EMBL/GenBank/DDBJ databases">
        <title>Whole genome shotgun sequence of Vibrio ezurae NBRC 102218.</title>
        <authorList>
            <person name="Yoshida I."/>
            <person name="Hosoyama A."/>
            <person name="Numata M."/>
            <person name="Hashimoto M."/>
            <person name="Hosoyama Y."/>
            <person name="Tsuchikane K."/>
            <person name="Noguchi M."/>
            <person name="Hirakata S."/>
            <person name="Ichikawa N."/>
            <person name="Ohji S."/>
            <person name="Yamazoe A."/>
            <person name="Fujita N."/>
        </authorList>
    </citation>
    <scope>NUCLEOTIDE SEQUENCE [LARGE SCALE GENOMIC DNA]</scope>
    <source>
        <strain evidence="1 2">NBRC 102218</strain>
    </source>
</reference>
<dbReference type="AlphaFoldDB" id="U3CE38"/>
<dbReference type="STRING" id="1219080.VEZ01S_17_00160"/>